<dbReference type="InterPro" id="IPR016024">
    <property type="entry name" value="ARM-type_fold"/>
</dbReference>
<organism evidence="1 2">
    <name type="scientific">Candidatus Geothrix skivensis</name>
    <dbReference type="NCBI Taxonomy" id="2954439"/>
    <lineage>
        <taxon>Bacteria</taxon>
        <taxon>Pseudomonadati</taxon>
        <taxon>Acidobacteriota</taxon>
        <taxon>Holophagae</taxon>
        <taxon>Holophagales</taxon>
        <taxon>Holophagaceae</taxon>
        <taxon>Geothrix</taxon>
    </lineage>
</organism>
<reference evidence="1" key="1">
    <citation type="submission" date="2020-10" db="EMBL/GenBank/DDBJ databases">
        <title>Connecting structure to function with the recovery of over 1000 high-quality activated sludge metagenome-assembled genomes encoding full-length rRNA genes using long-read sequencing.</title>
        <authorList>
            <person name="Singleton C.M."/>
            <person name="Petriglieri F."/>
            <person name="Kristensen J.M."/>
            <person name="Kirkegaard R.H."/>
            <person name="Michaelsen T.Y."/>
            <person name="Andersen M.H."/>
            <person name="Karst S.M."/>
            <person name="Dueholm M.S."/>
            <person name="Nielsen P.H."/>
            <person name="Albertsen M."/>
        </authorList>
    </citation>
    <scope>NUCLEOTIDE SEQUENCE</scope>
    <source>
        <strain evidence="1">Skiv_18-Q3-R9-52_MAXAC.067</strain>
    </source>
</reference>
<gene>
    <name evidence="1" type="ORF">IPP58_06735</name>
</gene>
<dbReference type="AlphaFoldDB" id="A0A9D7SEL0"/>
<sequence>MKQSPFEMFLDRLDPDGREHQLAFFRIMAAAGPDAMESLTERVHRVSCPAGLKQLVLEFSFYFPWPQWVPVIERLLRHEKHLELFETGVHALGRIGTTEALDALRELSLTRATPTFRQLVDQALRESDPAEAFQHHFSRLLQGSAHPADANEGAHQLSRLLGPHHLEPLKAGVSHPDPLVFRHALRLICQIPTPEAAAFLLEYLEDIQRDAMEDREARVILTGFRALPRPEVLEKAIQLLSARWEGPQPDAVADLASGQADRIQAAVATLRQAGTGILDVLLADTLQAALDEKPAHLAKFLSQAGESAHQRTRRLDFALLTAAQGLAELAGRGHIQIDALLPSLAEPLRQGTGNAGVASALASVVPVGDQELLDLLLGQAEGALRSAALEVLGGRRDPDLRPALLRLHRDAIADIADRSLWHLGQLPDPEGTARTLLGNADPEEVLVGLRFIAMHKLVALVPDLLKLAAVEQRETLLLATYRALGEVGSAQAVEPLLGFLQLAMAPPVQVAIAEALRDLGDGPGAVALCGKVRELKSPELCTVALEALARAHNTPDRPLPAVESALLVTMTRGGWSARNPWPLRPRIVDALVAVQVPGRSMWMELSNLVQTTLGEKRAPGAVSTEDVARMQAGARLLVQRAQG</sequence>
<evidence type="ECO:0000313" key="1">
    <source>
        <dbReference type="EMBL" id="MBK9796177.1"/>
    </source>
</evidence>
<proteinExistence type="predicted"/>
<dbReference type="SUPFAM" id="SSF48371">
    <property type="entry name" value="ARM repeat"/>
    <property type="match status" value="1"/>
</dbReference>
<dbReference type="InterPro" id="IPR011989">
    <property type="entry name" value="ARM-like"/>
</dbReference>
<evidence type="ECO:0000313" key="2">
    <source>
        <dbReference type="Proteomes" id="UP000886657"/>
    </source>
</evidence>
<evidence type="ECO:0008006" key="3">
    <source>
        <dbReference type="Google" id="ProtNLM"/>
    </source>
</evidence>
<dbReference type="Proteomes" id="UP000886657">
    <property type="component" value="Unassembled WGS sequence"/>
</dbReference>
<name>A0A9D7SEL0_9BACT</name>
<dbReference type="Gene3D" id="1.25.10.10">
    <property type="entry name" value="Leucine-rich Repeat Variant"/>
    <property type="match status" value="2"/>
</dbReference>
<protein>
    <recommendedName>
        <fullName evidence="3">HEAT repeat domain-containing protein</fullName>
    </recommendedName>
</protein>
<dbReference type="EMBL" id="JADKIO010000005">
    <property type="protein sequence ID" value="MBK9796177.1"/>
    <property type="molecule type" value="Genomic_DNA"/>
</dbReference>
<comment type="caution">
    <text evidence="1">The sequence shown here is derived from an EMBL/GenBank/DDBJ whole genome shotgun (WGS) entry which is preliminary data.</text>
</comment>
<accession>A0A9D7SEL0</accession>